<protein>
    <recommendedName>
        <fullName evidence="4">Yeast cell wall synthesis Kre9/Knh1-like N-terminal domain-containing protein</fullName>
    </recommendedName>
</protein>
<feature type="domain" description="Yeast cell wall synthesis Kre9/Knh1-like N-terminal" evidence="4">
    <location>
        <begin position="38"/>
        <end position="131"/>
    </location>
</feature>
<comment type="caution">
    <text evidence="5">The sequence shown here is derived from an EMBL/GenBank/DDBJ whole genome shotgun (WGS) entry which is preliminary data.</text>
</comment>
<dbReference type="PANTHER" id="PTHR40633:SF1">
    <property type="entry name" value="GPI ANCHORED SERINE-THREONINE RICH PROTEIN (AFU_ORTHOLOGUE AFUA_1G03630)"/>
    <property type="match status" value="1"/>
</dbReference>
<evidence type="ECO:0000256" key="2">
    <source>
        <dbReference type="SAM" id="MobiDB-lite"/>
    </source>
</evidence>
<feature type="compositionally biased region" description="Polar residues" evidence="2">
    <location>
        <begin position="209"/>
        <end position="218"/>
    </location>
</feature>
<accession>A0A8K0XT92</accession>
<evidence type="ECO:0000313" key="5">
    <source>
        <dbReference type="EMBL" id="KAH8104791.1"/>
    </source>
</evidence>
<evidence type="ECO:0000256" key="1">
    <source>
        <dbReference type="ARBA" id="ARBA00022729"/>
    </source>
</evidence>
<dbReference type="InterPro" id="IPR018466">
    <property type="entry name" value="Kre9/Knh1-like_N"/>
</dbReference>
<sequence length="238" mass="24668">MPAMFNSILLIIAFCFTMVHALPVTLVARDSVAPPITKPAAGDVWRVGESVTVTWDTSTLPPRANVSNPQGTIVLGFLENDSENLMLNSPLAKGFDIFAGSQDVTVPDVPPKDNYIIALIGNSGNISPEFSIVAKLASTPSPPISQPPPSLSSPVPRPTIETSSTPSISTPAAPTTTSSTSTTSVASSTTLTVAPSTTAPPATNTPASDNTGTSDAFTSKNMRLPSVAFAVVVVWFMI</sequence>
<feature type="signal peptide" evidence="3">
    <location>
        <begin position="1"/>
        <end position="21"/>
    </location>
</feature>
<dbReference type="InterPro" id="IPR052982">
    <property type="entry name" value="SRP1/TIP1-like"/>
</dbReference>
<feature type="compositionally biased region" description="Pro residues" evidence="2">
    <location>
        <begin position="140"/>
        <end position="157"/>
    </location>
</feature>
<dbReference type="Proteomes" id="UP000813824">
    <property type="component" value="Unassembled WGS sequence"/>
</dbReference>
<dbReference type="AlphaFoldDB" id="A0A8K0XT92"/>
<organism evidence="5 6">
    <name type="scientific">Cristinia sonorae</name>
    <dbReference type="NCBI Taxonomy" id="1940300"/>
    <lineage>
        <taxon>Eukaryota</taxon>
        <taxon>Fungi</taxon>
        <taxon>Dikarya</taxon>
        <taxon>Basidiomycota</taxon>
        <taxon>Agaricomycotina</taxon>
        <taxon>Agaricomycetes</taxon>
        <taxon>Agaricomycetidae</taxon>
        <taxon>Agaricales</taxon>
        <taxon>Pleurotineae</taxon>
        <taxon>Stephanosporaceae</taxon>
        <taxon>Cristinia</taxon>
    </lineage>
</organism>
<dbReference type="Pfam" id="PF10342">
    <property type="entry name" value="Kre9_KNH"/>
    <property type="match status" value="1"/>
</dbReference>
<dbReference type="EMBL" id="JAEVFJ010000005">
    <property type="protein sequence ID" value="KAH8104791.1"/>
    <property type="molecule type" value="Genomic_DNA"/>
</dbReference>
<keyword evidence="6" id="KW-1185">Reference proteome</keyword>
<feature type="compositionally biased region" description="Low complexity" evidence="2">
    <location>
        <begin position="162"/>
        <end position="208"/>
    </location>
</feature>
<reference evidence="5" key="1">
    <citation type="journal article" date="2021" name="New Phytol.">
        <title>Evolutionary innovations through gain and loss of genes in the ectomycorrhizal Boletales.</title>
        <authorList>
            <person name="Wu G."/>
            <person name="Miyauchi S."/>
            <person name="Morin E."/>
            <person name="Kuo A."/>
            <person name="Drula E."/>
            <person name="Varga T."/>
            <person name="Kohler A."/>
            <person name="Feng B."/>
            <person name="Cao Y."/>
            <person name="Lipzen A."/>
            <person name="Daum C."/>
            <person name="Hundley H."/>
            <person name="Pangilinan J."/>
            <person name="Johnson J."/>
            <person name="Barry K."/>
            <person name="LaButti K."/>
            <person name="Ng V."/>
            <person name="Ahrendt S."/>
            <person name="Min B."/>
            <person name="Choi I.G."/>
            <person name="Park H."/>
            <person name="Plett J.M."/>
            <person name="Magnuson J."/>
            <person name="Spatafora J.W."/>
            <person name="Nagy L.G."/>
            <person name="Henrissat B."/>
            <person name="Grigoriev I.V."/>
            <person name="Yang Z.L."/>
            <person name="Xu J."/>
            <person name="Martin F.M."/>
        </authorList>
    </citation>
    <scope>NUCLEOTIDE SEQUENCE</scope>
    <source>
        <strain evidence="5">KKN 215</strain>
    </source>
</reference>
<dbReference type="OrthoDB" id="2339190at2759"/>
<dbReference type="PANTHER" id="PTHR40633">
    <property type="entry name" value="MATRIX PROTEIN, PUTATIVE (AFU_ORTHOLOGUE AFUA_8G05410)-RELATED"/>
    <property type="match status" value="1"/>
</dbReference>
<name>A0A8K0XT92_9AGAR</name>
<evidence type="ECO:0000256" key="3">
    <source>
        <dbReference type="SAM" id="SignalP"/>
    </source>
</evidence>
<feature type="region of interest" description="Disordered" evidence="2">
    <location>
        <begin position="140"/>
        <end position="218"/>
    </location>
</feature>
<feature type="chain" id="PRO_5035475815" description="Yeast cell wall synthesis Kre9/Knh1-like N-terminal domain-containing protein" evidence="3">
    <location>
        <begin position="22"/>
        <end position="238"/>
    </location>
</feature>
<keyword evidence="1 3" id="KW-0732">Signal</keyword>
<evidence type="ECO:0000259" key="4">
    <source>
        <dbReference type="Pfam" id="PF10342"/>
    </source>
</evidence>
<proteinExistence type="predicted"/>
<gene>
    <name evidence="5" type="ORF">BXZ70DRAFT_616953</name>
</gene>
<evidence type="ECO:0000313" key="6">
    <source>
        <dbReference type="Proteomes" id="UP000813824"/>
    </source>
</evidence>